<evidence type="ECO:0000313" key="1">
    <source>
        <dbReference type="EMBL" id="CDM62400.1"/>
    </source>
</evidence>
<dbReference type="HOGENOM" id="CLU_2221101_0_0_5"/>
<dbReference type="KEGG" id="rhl:LPU83_pLPU83d_1030"/>
<accession>W6RQF1</accession>
<geneLocation type="plasmid" evidence="1 2">
    <name>pLPU83d</name>
</geneLocation>
<name>W6RQF1_9HYPH</name>
<dbReference type="AlphaFoldDB" id="W6RQF1"/>
<dbReference type="Proteomes" id="UP000019443">
    <property type="component" value="Plasmid pLPU83d"/>
</dbReference>
<protein>
    <submittedName>
        <fullName evidence="1">Uncharacterized protein</fullName>
    </submittedName>
</protein>
<evidence type="ECO:0000313" key="2">
    <source>
        <dbReference type="Proteomes" id="UP000019443"/>
    </source>
</evidence>
<sequence length="106" mass="11477">MLGTAGAKSSHDVRNRAKPCPDLLLSARLKAVLEIGESLSAQTSCGLCHHRVNNQRALLLIQDRPVAVFLLLNGVSVQVSIPPTTNISRSLDDERIGGQYFKQDGK</sequence>
<dbReference type="PATRIC" id="fig|348824.6.peg.6717"/>
<organism evidence="1 2">
    <name type="scientific">Rhizobium favelukesii</name>
    <dbReference type="NCBI Taxonomy" id="348824"/>
    <lineage>
        <taxon>Bacteria</taxon>
        <taxon>Pseudomonadati</taxon>
        <taxon>Pseudomonadota</taxon>
        <taxon>Alphaproteobacteria</taxon>
        <taxon>Hyphomicrobiales</taxon>
        <taxon>Rhizobiaceae</taxon>
        <taxon>Rhizobium/Agrobacterium group</taxon>
        <taxon>Rhizobium</taxon>
    </lineage>
</organism>
<reference evidence="1" key="1">
    <citation type="submission" date="2013-11" db="EMBL/GenBank/DDBJ databases">
        <title>Draft genome sequence of the broad-host-range Rhizobium sp. LPU83 strain, a member of the low-genetic diversity Oregon-like Rhizobium sp. group.</title>
        <authorList>
            <person name="Wibberg D."/>
            <person name="Puehler A."/>
            <person name="Schlueter A."/>
        </authorList>
    </citation>
    <scope>NUCLEOTIDE SEQUENCE [LARGE SCALE GENOMIC DNA]</scope>
    <source>
        <strain evidence="1">LPU83</strain>
        <plasmid evidence="1">pLPU83d</plasmid>
    </source>
</reference>
<keyword evidence="2" id="KW-1185">Reference proteome</keyword>
<gene>
    <name evidence="1" type="ORF">LPU83_pLPU83d_1030</name>
</gene>
<proteinExistence type="predicted"/>
<dbReference type="EMBL" id="HG916855">
    <property type="protein sequence ID" value="CDM62400.1"/>
    <property type="molecule type" value="Genomic_DNA"/>
</dbReference>
<keyword evidence="1" id="KW-0614">Plasmid</keyword>